<comment type="similarity">
    <text evidence="8">Belongs to the TRAP transporter small permease family.</text>
</comment>
<dbReference type="GO" id="GO:0015740">
    <property type="term" value="P:C4-dicarboxylate transport"/>
    <property type="evidence" value="ECO:0007669"/>
    <property type="project" value="TreeGrafter"/>
</dbReference>
<evidence type="ECO:0000256" key="2">
    <source>
        <dbReference type="ARBA" id="ARBA00022448"/>
    </source>
</evidence>
<evidence type="ECO:0000256" key="1">
    <source>
        <dbReference type="ARBA" id="ARBA00004429"/>
    </source>
</evidence>
<evidence type="ECO:0000313" key="12">
    <source>
        <dbReference type="Proteomes" id="UP000406184"/>
    </source>
</evidence>
<dbReference type="RefSeq" id="WP_158398428.1">
    <property type="nucleotide sequence ID" value="NZ_CABHMY010000089.1"/>
</dbReference>
<keyword evidence="5 9" id="KW-0812">Transmembrane</keyword>
<feature type="transmembrane region" description="Helical" evidence="9">
    <location>
        <begin position="87"/>
        <end position="108"/>
    </location>
</feature>
<name>A0A564T3Y4_9FIRM</name>
<dbReference type="EMBL" id="CABHMY010000089">
    <property type="protein sequence ID" value="VUX01819.1"/>
    <property type="molecule type" value="Genomic_DNA"/>
</dbReference>
<evidence type="ECO:0000256" key="8">
    <source>
        <dbReference type="ARBA" id="ARBA00038436"/>
    </source>
</evidence>
<feature type="domain" description="Tripartite ATP-independent periplasmic transporters DctQ component" evidence="10">
    <location>
        <begin position="24"/>
        <end position="147"/>
    </location>
</feature>
<evidence type="ECO:0000256" key="9">
    <source>
        <dbReference type="SAM" id="Phobius"/>
    </source>
</evidence>
<keyword evidence="2" id="KW-0813">Transport</keyword>
<dbReference type="GO" id="GO:0005886">
    <property type="term" value="C:plasma membrane"/>
    <property type="evidence" value="ECO:0007669"/>
    <property type="project" value="UniProtKB-SubCell"/>
</dbReference>
<organism evidence="11 12">
    <name type="scientific">Faecalibacterium prausnitzii</name>
    <dbReference type="NCBI Taxonomy" id="853"/>
    <lineage>
        <taxon>Bacteria</taxon>
        <taxon>Bacillati</taxon>
        <taxon>Bacillota</taxon>
        <taxon>Clostridia</taxon>
        <taxon>Eubacteriales</taxon>
        <taxon>Oscillospiraceae</taxon>
        <taxon>Faecalibacterium</taxon>
    </lineage>
</organism>
<evidence type="ECO:0000256" key="6">
    <source>
        <dbReference type="ARBA" id="ARBA00022989"/>
    </source>
</evidence>
<dbReference type="GO" id="GO:0022857">
    <property type="term" value="F:transmembrane transporter activity"/>
    <property type="evidence" value="ECO:0007669"/>
    <property type="project" value="TreeGrafter"/>
</dbReference>
<reference evidence="11 12" key="1">
    <citation type="submission" date="2019-07" db="EMBL/GenBank/DDBJ databases">
        <authorList>
            <person name="Hibberd C M."/>
            <person name="Gehrig L. J."/>
            <person name="Chang H.-W."/>
            <person name="Venkatesh S."/>
        </authorList>
    </citation>
    <scope>NUCLEOTIDE SEQUENCE [LARGE SCALE GENOMIC DNA]</scope>
    <source>
        <strain evidence="11">Faecalibacterium_prausnitzii_JG_BgPS064</strain>
    </source>
</reference>
<dbReference type="AlphaFoldDB" id="A0A564T3Y4"/>
<evidence type="ECO:0000256" key="3">
    <source>
        <dbReference type="ARBA" id="ARBA00022475"/>
    </source>
</evidence>
<keyword evidence="12" id="KW-1185">Reference proteome</keyword>
<keyword evidence="4" id="KW-0997">Cell inner membrane</keyword>
<keyword evidence="7 9" id="KW-0472">Membrane</keyword>
<dbReference type="PANTHER" id="PTHR35011:SF11">
    <property type="entry name" value="TRAP TRANSPORTER SMALL PERMEASE PROTEIN"/>
    <property type="match status" value="1"/>
</dbReference>
<sequence>MAKKLLDTIKFLLRLISCISICLLVVIVFMQVINRNFFDHSFTWVEEVASMAMVFITYLGAAMATINNGNTRIDFFIRKLPTPVYNAFELLDDVICIAFLVIVSTIAYKQMMTSWPMQTPALRLPQGINYLAILLGCVLMIVFYVVWAILHLMKLMGRDTSKEEEELNR</sequence>
<dbReference type="Pfam" id="PF04290">
    <property type="entry name" value="DctQ"/>
    <property type="match status" value="1"/>
</dbReference>
<feature type="transmembrane region" description="Helical" evidence="9">
    <location>
        <begin position="48"/>
        <end position="66"/>
    </location>
</feature>
<dbReference type="Proteomes" id="UP000406184">
    <property type="component" value="Unassembled WGS sequence"/>
</dbReference>
<feature type="transmembrane region" description="Helical" evidence="9">
    <location>
        <begin position="12"/>
        <end position="33"/>
    </location>
</feature>
<dbReference type="InterPro" id="IPR055348">
    <property type="entry name" value="DctQ"/>
</dbReference>
<dbReference type="PANTHER" id="PTHR35011">
    <property type="entry name" value="2,3-DIKETO-L-GULONATE TRAP TRANSPORTER SMALL PERMEASE PROTEIN YIAM"/>
    <property type="match status" value="1"/>
</dbReference>
<dbReference type="InterPro" id="IPR007387">
    <property type="entry name" value="TRAP_DctQ"/>
</dbReference>
<evidence type="ECO:0000256" key="5">
    <source>
        <dbReference type="ARBA" id="ARBA00022692"/>
    </source>
</evidence>
<feature type="transmembrane region" description="Helical" evidence="9">
    <location>
        <begin position="128"/>
        <end position="150"/>
    </location>
</feature>
<evidence type="ECO:0000256" key="4">
    <source>
        <dbReference type="ARBA" id="ARBA00022519"/>
    </source>
</evidence>
<evidence type="ECO:0000256" key="7">
    <source>
        <dbReference type="ARBA" id="ARBA00023136"/>
    </source>
</evidence>
<keyword evidence="6 9" id="KW-1133">Transmembrane helix</keyword>
<comment type="subcellular location">
    <subcellularLocation>
        <location evidence="1">Cell inner membrane</location>
        <topology evidence="1">Multi-pass membrane protein</topology>
    </subcellularLocation>
</comment>
<protein>
    <submittedName>
        <fullName evidence="11">2,3-diketo-L-gulonate TRAP transporter small permease protein YiaM</fullName>
    </submittedName>
</protein>
<gene>
    <name evidence="11" type="primary">yiaM</name>
    <name evidence="11" type="ORF">FPPS064S07_00238</name>
</gene>
<proteinExistence type="inferred from homology"/>
<keyword evidence="3" id="KW-1003">Cell membrane</keyword>
<evidence type="ECO:0000259" key="10">
    <source>
        <dbReference type="Pfam" id="PF04290"/>
    </source>
</evidence>
<evidence type="ECO:0000313" key="11">
    <source>
        <dbReference type="EMBL" id="VUX01819.1"/>
    </source>
</evidence>
<accession>A0A564T3Y4</accession>